<dbReference type="RefSeq" id="WP_139577485.1">
    <property type="nucleotide sequence ID" value="NZ_VDMA02000015.1"/>
</dbReference>
<dbReference type="EMBL" id="VDMA02000015">
    <property type="protein sequence ID" value="KAB8181928.1"/>
    <property type="molecule type" value="Genomic_DNA"/>
</dbReference>
<evidence type="ECO:0000313" key="2">
    <source>
        <dbReference type="EMBL" id="KAB8181928.1"/>
    </source>
</evidence>
<gene>
    <name evidence="2" type="ORF">FH610_026215</name>
</gene>
<reference evidence="2 3" key="1">
    <citation type="submission" date="2019-10" db="EMBL/GenBank/DDBJ databases">
        <title>Nonomuraea sp. nov., isolated from Phyllanthus amarus.</title>
        <authorList>
            <person name="Klykleung N."/>
            <person name="Tanasupawat S."/>
        </authorList>
    </citation>
    <scope>NUCLEOTIDE SEQUENCE [LARGE SCALE GENOMIC DNA]</scope>
    <source>
        <strain evidence="2 3">CR1-09</strain>
    </source>
</reference>
<keyword evidence="1" id="KW-0812">Transmembrane</keyword>
<feature type="transmembrane region" description="Helical" evidence="1">
    <location>
        <begin position="33"/>
        <end position="53"/>
    </location>
</feature>
<proteinExistence type="predicted"/>
<keyword evidence="1" id="KW-1133">Transmembrane helix</keyword>
<evidence type="ECO:0000313" key="3">
    <source>
        <dbReference type="Proteomes" id="UP000313066"/>
    </source>
</evidence>
<keyword evidence="3" id="KW-1185">Reference proteome</keyword>
<dbReference type="Proteomes" id="UP000313066">
    <property type="component" value="Unassembled WGS sequence"/>
</dbReference>
<keyword evidence="1" id="KW-0472">Membrane</keyword>
<comment type="caution">
    <text evidence="2">The sequence shown here is derived from an EMBL/GenBank/DDBJ whole genome shotgun (WGS) entry which is preliminary data.</text>
</comment>
<sequence length="76" mass="7937">MNTAAGRALALVGTGLGLLAGFGAMIRGLFDDGPVLVRVGFFAFGALLFQHLVRGLIREWRRPGPSPSAPGETGEE</sequence>
<evidence type="ECO:0000256" key="1">
    <source>
        <dbReference type="SAM" id="Phobius"/>
    </source>
</evidence>
<name>A0A5N6BNZ6_9ACTN</name>
<protein>
    <submittedName>
        <fullName evidence="2">Uncharacterized protein</fullName>
    </submittedName>
</protein>
<organism evidence="2 3">
    <name type="scientific">Microbispora catharanthi</name>
    <dbReference type="NCBI Taxonomy" id="1712871"/>
    <lineage>
        <taxon>Bacteria</taxon>
        <taxon>Bacillati</taxon>
        <taxon>Actinomycetota</taxon>
        <taxon>Actinomycetes</taxon>
        <taxon>Streptosporangiales</taxon>
        <taxon>Streptosporangiaceae</taxon>
        <taxon>Microbispora</taxon>
    </lineage>
</organism>
<dbReference type="AlphaFoldDB" id="A0A5N6BNZ6"/>
<accession>A0A5N6BNZ6</accession>